<sequence>MAAKNPVLNPAASGSMDESRFQDMVLKFQERIENLQEENSQLLEDQANKTKKIRFFQQEVFDSRQQYSRMENEFFLKATEIEKIQKEMGNLTRVRRDLADRLRKETLQFEKERQEWQDRELELSGQIKRQAFDRRRFTVSGPPKNQAATNERVLDVLAEATGDSGDPLPSSGASSLTDMDRDRQSAIHSRTIRAQDKLVQELRGDVTNLQRGKVQLQEYLDQQALRVLQLENEAGQLRQVNQSLMEDNESYQRLLHEKTMDGSFNLGALGYDHSNSQDGLANLAAELSPTDQGPGSPGLYPQSAGLGMDLAAELDRAFITSPVPDDHHIKQLKQKDDKIDKLKADIKNLEKEVKSHKDESKALSLYINKILSRIMNSGMLQQVLAQDYAGSRSPPTAAGVPADPTPDIPVADHPSGSASAGPGMGRARAVTMADRNTPRNNYLSGDDDDDEDDGLDAMTRAARTAARIRAQKEQRRMSVDQSKLLGTTAGASTTGGPPQLTQRPGRSNTVAGHRPPAIQTQRQEGGGGQGFRSVFSLLSPRAPPPPPSTTGENPPPSPPPPPPKFTHMTPETAAASWGRTIEEDDETDHVATGGAAAERADDVFHSNRHSSTSSSYNRASIQRRATTIMFTSPKPEQAALAAGSNNEGLSEGSFVGGNGHSNGSGEVSDSPRQRQMRRHNSVSTPNQPRIDAIRQGDGGMVGSDNNPDNSSGWKAAWKRMSSASPWKS</sequence>
<reference evidence="4" key="1">
    <citation type="journal article" date="2018" name="Nat. Microbiol.">
        <title>Leveraging single-cell genomics to expand the fungal tree of life.</title>
        <authorList>
            <person name="Ahrendt S.R."/>
            <person name="Quandt C.A."/>
            <person name="Ciobanu D."/>
            <person name="Clum A."/>
            <person name="Salamov A."/>
            <person name="Andreopoulos B."/>
            <person name="Cheng J.F."/>
            <person name="Woyke T."/>
            <person name="Pelin A."/>
            <person name="Henrissat B."/>
            <person name="Reynolds N.K."/>
            <person name="Benny G.L."/>
            <person name="Smith M.E."/>
            <person name="James T.Y."/>
            <person name="Grigoriev I.V."/>
        </authorList>
    </citation>
    <scope>NUCLEOTIDE SEQUENCE [LARGE SCALE GENOMIC DNA]</scope>
    <source>
        <strain evidence="4">RSA 468</strain>
    </source>
</reference>
<evidence type="ECO:0000313" key="4">
    <source>
        <dbReference type="Proteomes" id="UP000268162"/>
    </source>
</evidence>
<feature type="compositionally biased region" description="Polar residues" evidence="2">
    <location>
        <begin position="499"/>
        <end position="510"/>
    </location>
</feature>
<feature type="compositionally biased region" description="Polar residues" evidence="2">
    <location>
        <begin position="703"/>
        <end position="712"/>
    </location>
</feature>
<proteinExistence type="predicted"/>
<feature type="coiled-coil region" evidence="1">
    <location>
        <begin position="18"/>
        <end position="52"/>
    </location>
</feature>
<keyword evidence="1" id="KW-0175">Coiled coil</keyword>
<dbReference type="Proteomes" id="UP000268162">
    <property type="component" value="Unassembled WGS sequence"/>
</dbReference>
<feature type="coiled-coil region" evidence="1">
    <location>
        <begin position="332"/>
        <end position="366"/>
    </location>
</feature>
<keyword evidence="4" id="KW-1185">Reference proteome</keyword>
<feature type="region of interest" description="Disordered" evidence="2">
    <location>
        <begin position="160"/>
        <end position="192"/>
    </location>
</feature>
<feature type="region of interest" description="Disordered" evidence="2">
    <location>
        <begin position="634"/>
        <end position="728"/>
    </location>
</feature>
<gene>
    <name evidence="3" type="ORF">BJ085DRAFT_35947</name>
</gene>
<evidence type="ECO:0000256" key="2">
    <source>
        <dbReference type="SAM" id="MobiDB-lite"/>
    </source>
</evidence>
<evidence type="ECO:0000256" key="1">
    <source>
        <dbReference type="SAM" id="Coils"/>
    </source>
</evidence>
<name>A0A4P9ZU18_9FUNG</name>
<dbReference type="EMBL" id="ML002685">
    <property type="protein sequence ID" value="RKP36272.1"/>
    <property type="molecule type" value="Genomic_DNA"/>
</dbReference>
<dbReference type="STRING" id="215637.A0A4P9ZU18"/>
<protein>
    <submittedName>
        <fullName evidence="3">Uncharacterized protein</fullName>
    </submittedName>
</protein>
<feature type="coiled-coil region" evidence="1">
    <location>
        <begin position="213"/>
        <end position="247"/>
    </location>
</feature>
<feature type="compositionally biased region" description="Low complexity" evidence="2">
    <location>
        <begin position="609"/>
        <end position="620"/>
    </location>
</feature>
<dbReference type="PANTHER" id="PTHR38120">
    <property type="entry name" value="EXPRESSED PROTEIN"/>
    <property type="match status" value="1"/>
</dbReference>
<dbReference type="AlphaFoldDB" id="A0A4P9ZU18"/>
<evidence type="ECO:0000313" key="3">
    <source>
        <dbReference type="EMBL" id="RKP36272.1"/>
    </source>
</evidence>
<feature type="compositionally biased region" description="Low complexity" evidence="2">
    <location>
        <begin position="414"/>
        <end position="429"/>
    </location>
</feature>
<organism evidence="3 4">
    <name type="scientific">Dimargaris cristalligena</name>
    <dbReference type="NCBI Taxonomy" id="215637"/>
    <lineage>
        <taxon>Eukaryota</taxon>
        <taxon>Fungi</taxon>
        <taxon>Fungi incertae sedis</taxon>
        <taxon>Zoopagomycota</taxon>
        <taxon>Kickxellomycotina</taxon>
        <taxon>Dimargaritomycetes</taxon>
        <taxon>Dimargaritales</taxon>
        <taxon>Dimargaritaceae</taxon>
        <taxon>Dimargaris</taxon>
    </lineage>
</organism>
<feature type="region of interest" description="Disordered" evidence="2">
    <location>
        <begin position="390"/>
        <end position="620"/>
    </location>
</feature>
<dbReference type="PANTHER" id="PTHR38120:SF1">
    <property type="entry name" value="M PROTEIN, SEROTYPE 2.1"/>
    <property type="match status" value="1"/>
</dbReference>
<feature type="compositionally biased region" description="Pro residues" evidence="2">
    <location>
        <begin position="541"/>
        <end position="564"/>
    </location>
</feature>
<feature type="compositionally biased region" description="Low complexity" evidence="2">
    <location>
        <begin position="486"/>
        <end position="496"/>
    </location>
</feature>
<feature type="compositionally biased region" description="Low complexity" evidence="2">
    <location>
        <begin position="456"/>
        <end position="468"/>
    </location>
</feature>
<accession>A0A4P9ZU18</accession>
<feature type="coiled-coil region" evidence="1">
    <location>
        <begin position="81"/>
        <end position="119"/>
    </location>
</feature>
<feature type="compositionally biased region" description="Acidic residues" evidence="2">
    <location>
        <begin position="445"/>
        <end position="455"/>
    </location>
</feature>